<dbReference type="PANTHER" id="PTHR36328:SF7">
    <property type="entry name" value="TRANSMEMBRANE PROTEIN"/>
    <property type="match status" value="1"/>
</dbReference>
<evidence type="ECO:0000313" key="3">
    <source>
        <dbReference type="Proteomes" id="UP000295252"/>
    </source>
</evidence>
<proteinExistence type="predicted"/>
<protein>
    <submittedName>
        <fullName evidence="2">Uncharacterized protein</fullName>
    </submittedName>
</protein>
<evidence type="ECO:0000256" key="1">
    <source>
        <dbReference type="SAM" id="SignalP"/>
    </source>
</evidence>
<name>A0A068V5V4_COFCA</name>
<keyword evidence="3" id="KW-1185">Reference proteome</keyword>
<gene>
    <name evidence="2" type="ORF">GSCOC_T00017048001</name>
</gene>
<evidence type="ECO:0000313" key="2">
    <source>
        <dbReference type="EMBL" id="CDP16046.1"/>
    </source>
</evidence>
<dbReference type="AlphaFoldDB" id="A0A068V5V4"/>
<dbReference type="EMBL" id="HG739199">
    <property type="protein sequence ID" value="CDP16046.1"/>
    <property type="molecule type" value="Genomic_DNA"/>
</dbReference>
<dbReference type="InParanoid" id="A0A068V5V4"/>
<dbReference type="Proteomes" id="UP000295252">
    <property type="component" value="Chromosome VII"/>
</dbReference>
<dbReference type="PANTHER" id="PTHR36328">
    <property type="entry name" value="TRANSMEMBRANE PROTEIN"/>
    <property type="match status" value="1"/>
</dbReference>
<reference evidence="3" key="1">
    <citation type="journal article" date="2014" name="Science">
        <title>The coffee genome provides insight into the convergent evolution of caffeine biosynthesis.</title>
        <authorList>
            <person name="Denoeud F."/>
            <person name="Carretero-Paulet L."/>
            <person name="Dereeper A."/>
            <person name="Droc G."/>
            <person name="Guyot R."/>
            <person name="Pietrella M."/>
            <person name="Zheng C."/>
            <person name="Alberti A."/>
            <person name="Anthony F."/>
            <person name="Aprea G."/>
            <person name="Aury J.M."/>
            <person name="Bento P."/>
            <person name="Bernard M."/>
            <person name="Bocs S."/>
            <person name="Campa C."/>
            <person name="Cenci A."/>
            <person name="Combes M.C."/>
            <person name="Crouzillat D."/>
            <person name="Da Silva C."/>
            <person name="Daddiego L."/>
            <person name="De Bellis F."/>
            <person name="Dussert S."/>
            <person name="Garsmeur O."/>
            <person name="Gayraud T."/>
            <person name="Guignon V."/>
            <person name="Jahn K."/>
            <person name="Jamilloux V."/>
            <person name="Joet T."/>
            <person name="Labadie K."/>
            <person name="Lan T."/>
            <person name="Leclercq J."/>
            <person name="Lepelley M."/>
            <person name="Leroy T."/>
            <person name="Li L.T."/>
            <person name="Librado P."/>
            <person name="Lopez L."/>
            <person name="Munoz A."/>
            <person name="Noel B."/>
            <person name="Pallavicini A."/>
            <person name="Perrotta G."/>
            <person name="Poncet V."/>
            <person name="Pot D."/>
            <person name="Priyono X."/>
            <person name="Rigoreau M."/>
            <person name="Rouard M."/>
            <person name="Rozas J."/>
            <person name="Tranchant-Dubreuil C."/>
            <person name="VanBuren R."/>
            <person name="Zhang Q."/>
            <person name="Andrade A.C."/>
            <person name="Argout X."/>
            <person name="Bertrand B."/>
            <person name="de Kochko A."/>
            <person name="Graziosi G."/>
            <person name="Henry R.J."/>
            <person name="Jayarama X."/>
            <person name="Ming R."/>
            <person name="Nagai C."/>
            <person name="Rounsley S."/>
            <person name="Sankoff D."/>
            <person name="Giuliano G."/>
            <person name="Albert V.A."/>
            <person name="Wincker P."/>
            <person name="Lashermes P."/>
        </authorList>
    </citation>
    <scope>NUCLEOTIDE SEQUENCE [LARGE SCALE GENOMIC DNA]</scope>
    <source>
        <strain evidence="3">cv. DH200-94</strain>
    </source>
</reference>
<sequence length="82" mass="8210">MASISSSPRAAAAILVVLAIVLIPTLMLPSEAARPTRELLARPPFCPACVCCAPPPSPNKCCPCVCSTPGGPLVPVAGTTSP</sequence>
<dbReference type="OMA" id="SPPIRMC"/>
<feature type="signal peptide" evidence="1">
    <location>
        <begin position="1"/>
        <end position="32"/>
    </location>
</feature>
<dbReference type="Gramene" id="CDP16046">
    <property type="protein sequence ID" value="CDP16046"/>
    <property type="gene ID" value="GSCOC_T00017048001"/>
</dbReference>
<feature type="chain" id="PRO_5001658278" evidence="1">
    <location>
        <begin position="33"/>
        <end position="82"/>
    </location>
</feature>
<accession>A0A068V5V4</accession>
<keyword evidence="1" id="KW-0732">Signal</keyword>
<organism evidence="2 3">
    <name type="scientific">Coffea canephora</name>
    <name type="common">Robusta coffee</name>
    <dbReference type="NCBI Taxonomy" id="49390"/>
    <lineage>
        <taxon>Eukaryota</taxon>
        <taxon>Viridiplantae</taxon>
        <taxon>Streptophyta</taxon>
        <taxon>Embryophyta</taxon>
        <taxon>Tracheophyta</taxon>
        <taxon>Spermatophyta</taxon>
        <taxon>Magnoliopsida</taxon>
        <taxon>eudicotyledons</taxon>
        <taxon>Gunneridae</taxon>
        <taxon>Pentapetalae</taxon>
        <taxon>asterids</taxon>
        <taxon>lamiids</taxon>
        <taxon>Gentianales</taxon>
        <taxon>Rubiaceae</taxon>
        <taxon>Ixoroideae</taxon>
        <taxon>Gardenieae complex</taxon>
        <taxon>Bertiereae - Coffeeae clade</taxon>
        <taxon>Coffeeae</taxon>
        <taxon>Coffea</taxon>
    </lineage>
</organism>